<feature type="domain" description="Meiotically up-regulated protein Msb1/Mug8" evidence="2">
    <location>
        <begin position="112"/>
        <end position="312"/>
    </location>
</feature>
<dbReference type="InterPro" id="IPR008936">
    <property type="entry name" value="Rho_GTPase_activation_prot"/>
</dbReference>
<organism evidence="3 4">
    <name type="scientific">Exidia glandulosa HHB12029</name>
    <dbReference type="NCBI Taxonomy" id="1314781"/>
    <lineage>
        <taxon>Eukaryota</taxon>
        <taxon>Fungi</taxon>
        <taxon>Dikarya</taxon>
        <taxon>Basidiomycota</taxon>
        <taxon>Agaricomycotina</taxon>
        <taxon>Agaricomycetes</taxon>
        <taxon>Auriculariales</taxon>
        <taxon>Exidiaceae</taxon>
        <taxon>Exidia</taxon>
    </lineage>
</organism>
<dbReference type="EMBL" id="KV425884">
    <property type="protein sequence ID" value="KZW03173.1"/>
    <property type="molecule type" value="Genomic_DNA"/>
</dbReference>
<evidence type="ECO:0000256" key="1">
    <source>
        <dbReference type="SAM" id="MobiDB-lite"/>
    </source>
</evidence>
<gene>
    <name evidence="3" type="ORF">EXIGLDRAFT_759057</name>
</gene>
<evidence type="ECO:0000259" key="2">
    <source>
        <dbReference type="Pfam" id="PF08101"/>
    </source>
</evidence>
<accession>A0A165Q6T5</accession>
<dbReference type="PANTHER" id="PTHR28093">
    <property type="entry name" value="MORPHOGENESIS-RELATED PROTEIN MSB1"/>
    <property type="match status" value="1"/>
</dbReference>
<dbReference type="InterPro" id="IPR037508">
    <property type="entry name" value="Msb1/Mug8"/>
</dbReference>
<feature type="compositionally biased region" description="Low complexity" evidence="1">
    <location>
        <begin position="46"/>
        <end position="59"/>
    </location>
</feature>
<feature type="region of interest" description="Disordered" evidence="1">
    <location>
        <begin position="799"/>
        <end position="975"/>
    </location>
</feature>
<feature type="compositionally biased region" description="Basic and acidic residues" evidence="1">
    <location>
        <begin position="872"/>
        <end position="885"/>
    </location>
</feature>
<keyword evidence="4" id="KW-1185">Reference proteome</keyword>
<feature type="compositionally biased region" description="Polar residues" evidence="1">
    <location>
        <begin position="627"/>
        <end position="640"/>
    </location>
</feature>
<name>A0A165Q6T5_EXIGL</name>
<feature type="compositionally biased region" description="Basic and acidic residues" evidence="1">
    <location>
        <begin position="21"/>
        <end position="30"/>
    </location>
</feature>
<dbReference type="InParanoid" id="A0A165Q6T5"/>
<dbReference type="Proteomes" id="UP000077266">
    <property type="component" value="Unassembled WGS sequence"/>
</dbReference>
<evidence type="ECO:0000313" key="4">
    <source>
        <dbReference type="Proteomes" id="UP000077266"/>
    </source>
</evidence>
<dbReference type="Gene3D" id="1.10.555.10">
    <property type="entry name" value="Rho GTPase activation protein"/>
    <property type="match status" value="1"/>
</dbReference>
<evidence type="ECO:0000313" key="3">
    <source>
        <dbReference type="EMBL" id="KZW03173.1"/>
    </source>
</evidence>
<proteinExistence type="predicted"/>
<dbReference type="PANTHER" id="PTHR28093:SF1">
    <property type="entry name" value="MORPHOGENESIS-RELATED PROTEIN MSB1"/>
    <property type="match status" value="1"/>
</dbReference>
<feature type="compositionally biased region" description="Polar residues" evidence="1">
    <location>
        <begin position="1"/>
        <end position="16"/>
    </location>
</feature>
<dbReference type="OrthoDB" id="3362494at2759"/>
<protein>
    <recommendedName>
        <fullName evidence="2">Meiotically up-regulated protein Msb1/Mug8 domain-containing protein</fullName>
    </recommendedName>
</protein>
<dbReference type="AlphaFoldDB" id="A0A165Q6T5"/>
<dbReference type="STRING" id="1314781.A0A165Q6T5"/>
<dbReference type="InterPro" id="IPR012965">
    <property type="entry name" value="Msb1/Mug8_dom"/>
</dbReference>
<sequence length="975" mass="107746">MPSLFSRSKSTPNANGAGNGHADEFGRVDSRGSGTGTPSKKDKKAATAAARLRTLSTPTEPTDYSRDAQFALPPDGSFLPLSLSPPDHGDHSDQILDYGYLFYEKEIVLGVDDVARLVQVVSSELTLRGLTTPLLFSTLALDVSLPFIKRIISAFLRTCPYPTSSSDAKARWLEEARVASPHDLAMTMRWALARIVRIERGAEARGVFTLESYSRWRSQESALRFPQNHFTAFREAIDSGDVRVLLDALFALLSRLTANSTSSGLTPTTLASLFGPLLFGLGPANSTFQSVYAYYLRSTHATEHLLLAYIRQGTNIPPRLADWVRGYPAMLPSTSQLDSPRRGVRTVRVLAVRRNVRMYALDLVRSGAAWQMPPTSKEWNRITANDTRAPRYSDNFRKRLNLAMTFAPELPPDGKQKQADADTTVEAERFRSLTDMRWGEFEALGFGTPDETKLQFDLTESARKARNEKRATLTWNDFSSSGFSRSDAPLSATLQFSAPVLASIGEMSAQQAELHRKLKKTQRSLPPFGWDTKPVLGQEEIIEEAFLDVFCDLIWSAGWQDRREQTFRDCNWAMVEYKSTGGSRTAAPPKSDPRTGTTLVLYEEFVPSEYRAQLTAPKKRLRMPFTARSQQKWKPAQTLNGRPYHIGTVPKSPSQRELDFEQLLKDTSRAGTKVLSMQTNVRSASPPLPPVPNKPGVTPAVQIVIPEKEKAAPVAAPLGGPDAGQTTSPLFAKSALSASRFRVGKRREGIALIPSQYDTIEFDTRETDDLTDDDVTPANKHERRKSRDDAWVDILVASGSRRMPGQDAELPGTAGRRRGLIRGTTGNRSDPELAREEVERVLAAAGRRPSEDDDMLRYGGPDAVAPGIPPRESIDESVHRVRDSVDSVDFEPVHVRTTSQDAAVPPSPSEDATASEVPEEEEIHRGSMYSEAESEESMLPPPPALPVDPASGRQSPGRYIHGQPLHNVVEEEEEP</sequence>
<feature type="compositionally biased region" description="Basic and acidic residues" evidence="1">
    <location>
        <begin position="829"/>
        <end position="840"/>
    </location>
</feature>
<reference evidence="3 4" key="1">
    <citation type="journal article" date="2016" name="Mol. Biol. Evol.">
        <title>Comparative Genomics of Early-Diverging Mushroom-Forming Fungi Provides Insights into the Origins of Lignocellulose Decay Capabilities.</title>
        <authorList>
            <person name="Nagy L.G."/>
            <person name="Riley R."/>
            <person name="Tritt A."/>
            <person name="Adam C."/>
            <person name="Daum C."/>
            <person name="Floudas D."/>
            <person name="Sun H."/>
            <person name="Yadav J.S."/>
            <person name="Pangilinan J."/>
            <person name="Larsson K.H."/>
            <person name="Matsuura K."/>
            <person name="Barry K."/>
            <person name="Labutti K."/>
            <person name="Kuo R."/>
            <person name="Ohm R.A."/>
            <person name="Bhattacharya S.S."/>
            <person name="Shirouzu T."/>
            <person name="Yoshinaga Y."/>
            <person name="Martin F.M."/>
            <person name="Grigoriev I.V."/>
            <person name="Hibbett D.S."/>
        </authorList>
    </citation>
    <scope>NUCLEOTIDE SEQUENCE [LARGE SCALE GENOMIC DNA]</scope>
    <source>
        <strain evidence="3 4">HHB12029</strain>
    </source>
</reference>
<dbReference type="Pfam" id="PF08101">
    <property type="entry name" value="Msb1-Mug8_dom"/>
    <property type="match status" value="1"/>
</dbReference>
<feature type="region of interest" description="Disordered" evidence="1">
    <location>
        <begin position="625"/>
        <end position="656"/>
    </location>
</feature>
<feature type="region of interest" description="Disordered" evidence="1">
    <location>
        <begin position="1"/>
        <end position="69"/>
    </location>
</feature>